<reference evidence="5 6" key="1">
    <citation type="submission" date="2018-06" db="EMBL/GenBank/DDBJ databases">
        <authorList>
            <consortium name="Pathogen Informatics"/>
            <person name="Doyle S."/>
        </authorList>
    </citation>
    <scope>NUCLEOTIDE SEQUENCE [LARGE SCALE GENOMIC DNA]</scope>
    <source>
        <strain evidence="5 6">NCTC13336</strain>
    </source>
</reference>
<keyword evidence="6" id="KW-1185">Reference proteome</keyword>
<dbReference type="SMART" id="SM00935">
    <property type="entry name" value="OmpH"/>
    <property type="match status" value="1"/>
</dbReference>
<evidence type="ECO:0000313" key="6">
    <source>
        <dbReference type="Proteomes" id="UP000254293"/>
    </source>
</evidence>
<dbReference type="GO" id="GO:0051082">
    <property type="term" value="F:unfolded protein binding"/>
    <property type="evidence" value="ECO:0007669"/>
    <property type="project" value="InterPro"/>
</dbReference>
<keyword evidence="3" id="KW-0175">Coiled coil</keyword>
<feature type="signal peptide" evidence="4">
    <location>
        <begin position="1"/>
        <end position="27"/>
    </location>
</feature>
<accession>A0A377R0Z0</accession>
<evidence type="ECO:0000256" key="1">
    <source>
        <dbReference type="ARBA" id="ARBA00009091"/>
    </source>
</evidence>
<comment type="similarity">
    <text evidence="1">Belongs to the Skp family.</text>
</comment>
<protein>
    <submittedName>
        <fullName evidence="5">Outer membrane protein ompH</fullName>
    </submittedName>
</protein>
<dbReference type="PANTHER" id="PTHR35089">
    <property type="entry name" value="CHAPERONE PROTEIN SKP"/>
    <property type="match status" value="1"/>
</dbReference>
<dbReference type="AlphaFoldDB" id="A0A377R0Z0"/>
<keyword evidence="2 4" id="KW-0732">Signal</keyword>
<dbReference type="Pfam" id="PF03938">
    <property type="entry name" value="OmpH"/>
    <property type="match status" value="1"/>
</dbReference>
<dbReference type="InterPro" id="IPR005632">
    <property type="entry name" value="Chaperone_Skp"/>
</dbReference>
<name>A0A377R0Z0_9NEIS</name>
<dbReference type="PANTHER" id="PTHR35089:SF1">
    <property type="entry name" value="CHAPERONE PROTEIN SKP"/>
    <property type="match status" value="1"/>
</dbReference>
<organism evidence="5 6">
    <name type="scientific">Kingella potus</name>
    <dbReference type="NCBI Taxonomy" id="265175"/>
    <lineage>
        <taxon>Bacteria</taxon>
        <taxon>Pseudomonadati</taxon>
        <taxon>Pseudomonadota</taxon>
        <taxon>Betaproteobacteria</taxon>
        <taxon>Neisseriales</taxon>
        <taxon>Neisseriaceae</taxon>
        <taxon>Kingella</taxon>
    </lineage>
</organism>
<dbReference type="GO" id="GO:0050821">
    <property type="term" value="P:protein stabilization"/>
    <property type="evidence" value="ECO:0007669"/>
    <property type="project" value="TreeGrafter"/>
</dbReference>
<evidence type="ECO:0000313" key="5">
    <source>
        <dbReference type="EMBL" id="STR00912.1"/>
    </source>
</evidence>
<dbReference type="Gene3D" id="3.30.910.20">
    <property type="entry name" value="Skp domain"/>
    <property type="match status" value="1"/>
</dbReference>
<dbReference type="Proteomes" id="UP000254293">
    <property type="component" value="Unassembled WGS sequence"/>
</dbReference>
<evidence type="ECO:0000256" key="3">
    <source>
        <dbReference type="SAM" id="Coils"/>
    </source>
</evidence>
<dbReference type="RefSeq" id="WP_115308114.1">
    <property type="nucleotide sequence ID" value="NZ_CP091516.1"/>
</dbReference>
<evidence type="ECO:0000256" key="2">
    <source>
        <dbReference type="ARBA" id="ARBA00022729"/>
    </source>
</evidence>
<dbReference type="EMBL" id="UGJJ01000001">
    <property type="protein sequence ID" value="STR00912.1"/>
    <property type="molecule type" value="Genomic_DNA"/>
</dbReference>
<dbReference type="OrthoDB" id="5294628at2"/>
<dbReference type="GO" id="GO:0005829">
    <property type="term" value="C:cytosol"/>
    <property type="evidence" value="ECO:0007669"/>
    <property type="project" value="TreeGrafter"/>
</dbReference>
<dbReference type="InterPro" id="IPR024930">
    <property type="entry name" value="Skp_dom_sf"/>
</dbReference>
<feature type="coiled-coil region" evidence="3">
    <location>
        <begin position="66"/>
        <end position="113"/>
    </location>
</feature>
<evidence type="ECO:0000256" key="4">
    <source>
        <dbReference type="SAM" id="SignalP"/>
    </source>
</evidence>
<sequence length="168" mass="19233">MIKRKPQIKRWAAILAAAACLAAPAAAEGLRKLGFIDVDRVYRESKQAQNIQAKLDEEFSPRQKRLEQMQRDAAELERKAAATKAGKARDGLLAELQRHNQTLRSEQSKLAEDYDLRRNEEFAALQRNADKVMIDLAKKEGYDLIVHDVIFINAKFDITDKVIREMNR</sequence>
<dbReference type="SUPFAM" id="SSF111384">
    <property type="entry name" value="OmpH-like"/>
    <property type="match status" value="1"/>
</dbReference>
<gene>
    <name evidence="5" type="primary">skp</name>
    <name evidence="5" type="ORF">NCTC13336_01136</name>
</gene>
<feature type="chain" id="PRO_5017052578" evidence="4">
    <location>
        <begin position="28"/>
        <end position="168"/>
    </location>
</feature>
<proteinExistence type="inferred from homology"/>